<dbReference type="EMBL" id="CAHR02000207">
    <property type="protein sequence ID" value="CCG84159.1"/>
    <property type="molecule type" value="Genomic_DNA"/>
</dbReference>
<feature type="transmembrane region" description="Helical" evidence="2">
    <location>
        <begin position="6"/>
        <end position="25"/>
    </location>
</feature>
<accession>R4XI55</accession>
<dbReference type="VEuPathDB" id="FungiDB:TAPDE_004557"/>
<feature type="compositionally biased region" description="Polar residues" evidence="1">
    <location>
        <begin position="60"/>
        <end position="75"/>
    </location>
</feature>
<dbReference type="OrthoDB" id="2559326at2759"/>
<evidence type="ECO:0000256" key="1">
    <source>
        <dbReference type="SAM" id="MobiDB-lite"/>
    </source>
</evidence>
<comment type="caution">
    <text evidence="3">The sequence shown here is derived from an EMBL/GenBank/DDBJ whole genome shotgun (WGS) entry which is preliminary data.</text>
</comment>
<dbReference type="Pfam" id="PF15932">
    <property type="entry name" value="DUF4748"/>
    <property type="match status" value="1"/>
</dbReference>
<evidence type="ECO:0000313" key="4">
    <source>
        <dbReference type="Proteomes" id="UP000013776"/>
    </source>
</evidence>
<keyword evidence="2" id="KW-1133">Transmembrane helix</keyword>
<dbReference type="Proteomes" id="UP000013776">
    <property type="component" value="Unassembled WGS sequence"/>
</dbReference>
<keyword evidence="2" id="KW-0812">Transmembrane</keyword>
<sequence>MNTPYSMAIGWGSLLLAGGGAYYYAKKDINDRRDRDHKKRLSHTSGVAMQRHQVEHAHQVSGQANGDVLQDSTTPGPAKYRLAKGNATEGRDRGDRL</sequence>
<protein>
    <submittedName>
        <fullName evidence="3">Uncharacterized protein</fullName>
    </submittedName>
</protein>
<gene>
    <name evidence="3" type="ORF">TAPDE_004557</name>
</gene>
<dbReference type="AlphaFoldDB" id="R4XI55"/>
<evidence type="ECO:0000313" key="3">
    <source>
        <dbReference type="EMBL" id="CCG84159.1"/>
    </source>
</evidence>
<proteinExistence type="predicted"/>
<reference evidence="3 4" key="1">
    <citation type="journal article" date="2013" name="MBio">
        <title>Genome sequencing of the plant pathogen Taphrina deformans, the causal agent of peach leaf curl.</title>
        <authorList>
            <person name="Cisse O.H."/>
            <person name="Almeida J.M.G.C.F."/>
            <person name="Fonseca A."/>
            <person name="Kumar A.A."/>
            <person name="Salojaervi J."/>
            <person name="Overmyer K."/>
            <person name="Hauser P.M."/>
            <person name="Pagni M."/>
        </authorList>
    </citation>
    <scope>NUCLEOTIDE SEQUENCE [LARGE SCALE GENOMIC DNA]</scope>
    <source>
        <strain evidence="4">PYCC 5710 / ATCC 11124 / CBS 356.35 / IMI 108563 / JCM 9778 / NBRC 8474</strain>
    </source>
</reference>
<keyword evidence="2" id="KW-0472">Membrane</keyword>
<feature type="region of interest" description="Disordered" evidence="1">
    <location>
        <begin position="30"/>
        <end position="97"/>
    </location>
</feature>
<keyword evidence="4" id="KW-1185">Reference proteome</keyword>
<dbReference type="PANTHER" id="PTHR41800:SF1">
    <property type="entry name" value="EXPRESSED PROTEIN"/>
    <property type="match status" value="1"/>
</dbReference>
<dbReference type="InterPro" id="IPR031833">
    <property type="entry name" value="DUF4748"/>
</dbReference>
<name>R4XI55_TAPDE</name>
<dbReference type="PANTHER" id="PTHR41800">
    <property type="entry name" value="EXPRESSED PROTEIN"/>
    <property type="match status" value="1"/>
</dbReference>
<organism evidence="3 4">
    <name type="scientific">Taphrina deformans (strain PYCC 5710 / ATCC 11124 / CBS 356.35 / IMI 108563 / JCM 9778 / NBRC 8474)</name>
    <name type="common">Peach leaf curl fungus</name>
    <name type="synonym">Lalaria deformans</name>
    <dbReference type="NCBI Taxonomy" id="1097556"/>
    <lineage>
        <taxon>Eukaryota</taxon>
        <taxon>Fungi</taxon>
        <taxon>Dikarya</taxon>
        <taxon>Ascomycota</taxon>
        <taxon>Taphrinomycotina</taxon>
        <taxon>Taphrinomycetes</taxon>
        <taxon>Taphrinales</taxon>
        <taxon>Taphrinaceae</taxon>
        <taxon>Taphrina</taxon>
    </lineage>
</organism>
<evidence type="ECO:0000256" key="2">
    <source>
        <dbReference type="SAM" id="Phobius"/>
    </source>
</evidence>